<name>A0ABT3IJX3_9BACT</name>
<reference evidence="1 2" key="1">
    <citation type="submission" date="2022-10" db="EMBL/GenBank/DDBJ databases">
        <title>Chitinophaga nivalis PC15 sp. nov., isolated from Pyeongchang county, South Korea.</title>
        <authorList>
            <person name="Trinh H.N."/>
        </authorList>
    </citation>
    <scope>NUCLEOTIDE SEQUENCE [LARGE SCALE GENOMIC DNA]</scope>
    <source>
        <strain evidence="1 2">PC14</strain>
    </source>
</reference>
<comment type="caution">
    <text evidence="1">The sequence shown here is derived from an EMBL/GenBank/DDBJ whole genome shotgun (WGS) entry which is preliminary data.</text>
</comment>
<gene>
    <name evidence="1" type="ORF">OL497_10155</name>
</gene>
<organism evidence="1 2">
    <name type="scientific">Chitinophaga nivalis</name>
    <dbReference type="NCBI Taxonomy" id="2991709"/>
    <lineage>
        <taxon>Bacteria</taxon>
        <taxon>Pseudomonadati</taxon>
        <taxon>Bacteroidota</taxon>
        <taxon>Chitinophagia</taxon>
        <taxon>Chitinophagales</taxon>
        <taxon>Chitinophagaceae</taxon>
        <taxon>Chitinophaga</taxon>
    </lineage>
</organism>
<proteinExistence type="predicted"/>
<dbReference type="Proteomes" id="UP001207742">
    <property type="component" value="Unassembled WGS sequence"/>
</dbReference>
<sequence length="131" mass="14574">MYWFINIAPVFVRRKWPHGRGISAVLLLLLLAVPAVVETIHGQACISLNTASQISRKGKHTHSIHLPYKKCNLCEVIKQQVHDSYLLPPALPDIGPLPVYLLLPDTRTSLLGIVSPARSNKGPPDNAPYYY</sequence>
<evidence type="ECO:0000313" key="1">
    <source>
        <dbReference type="EMBL" id="MCW3484257.1"/>
    </source>
</evidence>
<protein>
    <recommendedName>
        <fullName evidence="3">DUF2946 domain-containing protein</fullName>
    </recommendedName>
</protein>
<dbReference type="EMBL" id="JAPDNS010000001">
    <property type="protein sequence ID" value="MCW3484257.1"/>
    <property type="molecule type" value="Genomic_DNA"/>
</dbReference>
<keyword evidence="2" id="KW-1185">Reference proteome</keyword>
<accession>A0ABT3IJX3</accession>
<evidence type="ECO:0008006" key="3">
    <source>
        <dbReference type="Google" id="ProtNLM"/>
    </source>
</evidence>
<dbReference type="RefSeq" id="WP_264729776.1">
    <property type="nucleotide sequence ID" value="NZ_JAPDNR010000001.1"/>
</dbReference>
<evidence type="ECO:0000313" key="2">
    <source>
        <dbReference type="Proteomes" id="UP001207742"/>
    </source>
</evidence>